<dbReference type="RefSeq" id="WP_256401426.1">
    <property type="nucleotide sequence ID" value="NZ_JANHJR010000003.1"/>
</dbReference>
<comment type="caution">
    <text evidence="3">The sequence shown here is derived from an EMBL/GenBank/DDBJ whole genome shotgun (WGS) entry which is preliminary data.</text>
</comment>
<evidence type="ECO:0000313" key="4">
    <source>
        <dbReference type="Proteomes" id="UP001597034"/>
    </source>
</evidence>
<dbReference type="AlphaFoldDB" id="A0ABD6DM26"/>
<protein>
    <submittedName>
        <fullName evidence="3">DUF5821 family protein</fullName>
    </submittedName>
</protein>
<accession>A0ABD6DM26</accession>
<dbReference type="EMBL" id="JBHUDO010000003">
    <property type="protein sequence ID" value="MFD1647370.1"/>
    <property type="molecule type" value="Genomic_DNA"/>
</dbReference>
<evidence type="ECO:0000256" key="1">
    <source>
        <dbReference type="SAM" id="Phobius"/>
    </source>
</evidence>
<sequence length="238" mass="24499">MWVPVIAVGLCGLLGVGLVQLWRGRLTTSNGRDQLLADARYRTPGEPVGRDAAANLAIVALELLALALAAVLVGYLLVETALSPALKLLFAGTYGVAAILIARAAYVRLGLPVPGPADVDDPQTLDDLTDSLAESLGRPTAAEFEALYAAMTTARGDGPGPDVVTVALVAAARADMDVATVEYWAATNGIASPATVANRRDELATAGVLKADCFELARSEFQDAPAGDVASVTTTLLS</sequence>
<dbReference type="InterPro" id="IPR056163">
    <property type="entry name" value="TbsP_C"/>
</dbReference>
<keyword evidence="1" id="KW-0472">Membrane</keyword>
<dbReference type="Pfam" id="PF23336">
    <property type="entry name" value="HTH_TbsP_C"/>
    <property type="match status" value="1"/>
</dbReference>
<feature type="transmembrane region" description="Helical" evidence="1">
    <location>
        <begin position="85"/>
        <end position="106"/>
    </location>
</feature>
<gene>
    <name evidence="3" type="ORF">ACFSBL_16905</name>
</gene>
<organism evidence="3 4">
    <name type="scientific">Haloarchaeobius litoreus</name>
    <dbReference type="NCBI Taxonomy" id="755306"/>
    <lineage>
        <taxon>Archaea</taxon>
        <taxon>Methanobacteriati</taxon>
        <taxon>Methanobacteriota</taxon>
        <taxon>Stenosarchaea group</taxon>
        <taxon>Halobacteria</taxon>
        <taxon>Halobacteriales</taxon>
        <taxon>Halorubellaceae</taxon>
        <taxon>Haloarchaeobius</taxon>
    </lineage>
</organism>
<keyword evidence="4" id="KW-1185">Reference proteome</keyword>
<reference evidence="3 4" key="1">
    <citation type="journal article" date="2019" name="Int. J. Syst. Evol. Microbiol.">
        <title>The Global Catalogue of Microorganisms (GCM) 10K type strain sequencing project: providing services to taxonomists for standard genome sequencing and annotation.</title>
        <authorList>
            <consortium name="The Broad Institute Genomics Platform"/>
            <consortium name="The Broad Institute Genome Sequencing Center for Infectious Disease"/>
            <person name="Wu L."/>
            <person name="Ma J."/>
        </authorList>
    </citation>
    <scope>NUCLEOTIDE SEQUENCE [LARGE SCALE GENOMIC DNA]</scope>
    <source>
        <strain evidence="3 4">CGMCC 1.10390</strain>
    </source>
</reference>
<dbReference type="Proteomes" id="UP001597034">
    <property type="component" value="Unassembled WGS sequence"/>
</dbReference>
<proteinExistence type="predicted"/>
<keyword evidence="1" id="KW-0812">Transmembrane</keyword>
<keyword evidence="1" id="KW-1133">Transmembrane helix</keyword>
<evidence type="ECO:0000259" key="2">
    <source>
        <dbReference type="Pfam" id="PF23336"/>
    </source>
</evidence>
<feature type="domain" description="Transcriptional regulator TbsP-like C-terminal" evidence="2">
    <location>
        <begin position="125"/>
        <end position="210"/>
    </location>
</feature>
<feature type="transmembrane region" description="Helical" evidence="1">
    <location>
        <begin position="52"/>
        <end position="78"/>
    </location>
</feature>
<evidence type="ECO:0000313" key="3">
    <source>
        <dbReference type="EMBL" id="MFD1647370.1"/>
    </source>
</evidence>
<name>A0ABD6DM26_9EURY</name>